<protein>
    <submittedName>
        <fullName evidence="3">Uncharacterized protein</fullName>
    </submittedName>
</protein>
<dbReference type="AlphaFoldDB" id="A0A5M4FHZ1"/>
<dbReference type="EMBL" id="SDPQ02000001">
    <property type="protein sequence ID" value="KAA1399353.1"/>
    <property type="molecule type" value="Genomic_DNA"/>
</dbReference>
<organism evidence="3 4">
    <name type="scientific">Aeromicrobium ginsengisoli</name>
    <dbReference type="NCBI Taxonomy" id="363867"/>
    <lineage>
        <taxon>Bacteria</taxon>
        <taxon>Bacillati</taxon>
        <taxon>Actinomycetota</taxon>
        <taxon>Actinomycetes</taxon>
        <taxon>Propionibacteriales</taxon>
        <taxon>Nocardioidaceae</taxon>
        <taxon>Aeromicrobium</taxon>
    </lineage>
</organism>
<keyword evidence="4" id="KW-1185">Reference proteome</keyword>
<gene>
    <name evidence="3" type="ORF">ESP70_000850</name>
</gene>
<dbReference type="RefSeq" id="WP_149687499.1">
    <property type="nucleotide sequence ID" value="NZ_SDPQ02000001.1"/>
</dbReference>
<reference evidence="3" key="1">
    <citation type="submission" date="2019-09" db="EMBL/GenBank/DDBJ databases">
        <authorList>
            <person name="Li J."/>
        </authorList>
    </citation>
    <scope>NUCLEOTIDE SEQUENCE [LARGE SCALE GENOMIC DNA]</scope>
    <source>
        <strain evidence="3">JCM 14732</strain>
    </source>
</reference>
<accession>A0A5M4FHZ1</accession>
<evidence type="ECO:0000313" key="4">
    <source>
        <dbReference type="Proteomes" id="UP000380867"/>
    </source>
</evidence>
<dbReference type="Proteomes" id="UP000380867">
    <property type="component" value="Unassembled WGS sequence"/>
</dbReference>
<feature type="chain" id="PRO_5024411359" evidence="2">
    <location>
        <begin position="21"/>
        <end position="381"/>
    </location>
</feature>
<sequence length="381" mass="40815">MSRSKSFVSALVVLVGIALAVTLYVRDDDTTDAVFDSKASAVPSTIIAPQSATIVPGGMLVTAGDQRHVVPHAVGARWLPTGTVLLAIERKEPGYVAQVYRLYDPVRGAFSGSTIKGQLGPPNDPTTGISFVDGDRLVRWNLALTKRSVLNLPAAPRAKGGGGDVVRSYAAQPVTVGGATFLRFSEVENEEETLAYGVMRVAADGSTSDVLKGDRITRLRVSADGRSLLAVQQHKGEPCGGCVVRQDVVEIDPADGTIAGTYGAPPGYTKQWRITRLDKVGGTVAVRYEGTCVTGDLACIPKQYGTWTYRDGDWSKVAGSERIETWWQGRDDRIVRRADRNVLKTPLEWLHDGERTSVDGHLADEDNNTGDVAGGLLRPAS</sequence>
<feature type="signal peptide" evidence="2">
    <location>
        <begin position="1"/>
        <end position="20"/>
    </location>
</feature>
<dbReference type="OrthoDB" id="3741721at2"/>
<evidence type="ECO:0000313" key="3">
    <source>
        <dbReference type="EMBL" id="KAA1399353.1"/>
    </source>
</evidence>
<evidence type="ECO:0000256" key="1">
    <source>
        <dbReference type="SAM" id="MobiDB-lite"/>
    </source>
</evidence>
<comment type="caution">
    <text evidence="3">The sequence shown here is derived from an EMBL/GenBank/DDBJ whole genome shotgun (WGS) entry which is preliminary data.</text>
</comment>
<name>A0A5M4FHZ1_9ACTN</name>
<feature type="region of interest" description="Disordered" evidence="1">
    <location>
        <begin position="358"/>
        <end position="381"/>
    </location>
</feature>
<keyword evidence="2" id="KW-0732">Signal</keyword>
<proteinExistence type="predicted"/>
<evidence type="ECO:0000256" key="2">
    <source>
        <dbReference type="SAM" id="SignalP"/>
    </source>
</evidence>